<evidence type="ECO:0000259" key="11">
    <source>
        <dbReference type="Pfam" id="PF07730"/>
    </source>
</evidence>
<dbReference type="GO" id="GO:0000155">
    <property type="term" value="F:phosphorelay sensor kinase activity"/>
    <property type="evidence" value="ECO:0007669"/>
    <property type="project" value="InterPro"/>
</dbReference>
<dbReference type="GO" id="GO:0046983">
    <property type="term" value="F:protein dimerization activity"/>
    <property type="evidence" value="ECO:0007669"/>
    <property type="project" value="InterPro"/>
</dbReference>
<dbReference type="InterPro" id="IPR050482">
    <property type="entry name" value="Sensor_HK_TwoCompSys"/>
</dbReference>
<keyword evidence="5" id="KW-0547">Nucleotide-binding</keyword>
<evidence type="ECO:0000313" key="12">
    <source>
        <dbReference type="EMBL" id="MBG6091251.1"/>
    </source>
</evidence>
<dbReference type="SUPFAM" id="SSF55874">
    <property type="entry name" value="ATPase domain of HSP90 chaperone/DNA topoisomerase II/histidine kinase"/>
    <property type="match status" value="1"/>
</dbReference>
<dbReference type="PANTHER" id="PTHR24421:SF10">
    <property type="entry name" value="NITRATE_NITRITE SENSOR PROTEIN NARQ"/>
    <property type="match status" value="1"/>
</dbReference>
<gene>
    <name evidence="12" type="ORF">IW256_005364</name>
</gene>
<organism evidence="12 13">
    <name type="scientific">Actinomadura viridis</name>
    <dbReference type="NCBI Taxonomy" id="58110"/>
    <lineage>
        <taxon>Bacteria</taxon>
        <taxon>Bacillati</taxon>
        <taxon>Actinomycetota</taxon>
        <taxon>Actinomycetes</taxon>
        <taxon>Streptosporangiales</taxon>
        <taxon>Thermomonosporaceae</taxon>
        <taxon>Actinomadura</taxon>
    </lineage>
</organism>
<accession>A0A931GQ22</accession>
<feature type="transmembrane region" description="Helical" evidence="9">
    <location>
        <begin position="184"/>
        <end position="203"/>
    </location>
</feature>
<evidence type="ECO:0000256" key="5">
    <source>
        <dbReference type="ARBA" id="ARBA00022741"/>
    </source>
</evidence>
<protein>
    <recommendedName>
        <fullName evidence="2">histidine kinase</fullName>
        <ecNumber evidence="2">2.7.13.3</ecNumber>
    </recommendedName>
</protein>
<dbReference type="InterPro" id="IPR003594">
    <property type="entry name" value="HATPase_dom"/>
</dbReference>
<dbReference type="PANTHER" id="PTHR24421">
    <property type="entry name" value="NITRATE/NITRITE SENSOR PROTEIN NARX-RELATED"/>
    <property type="match status" value="1"/>
</dbReference>
<evidence type="ECO:0000259" key="10">
    <source>
        <dbReference type="Pfam" id="PF02518"/>
    </source>
</evidence>
<feature type="transmembrane region" description="Helical" evidence="9">
    <location>
        <begin position="96"/>
        <end position="114"/>
    </location>
</feature>
<feature type="transmembrane region" description="Helical" evidence="9">
    <location>
        <begin position="121"/>
        <end position="139"/>
    </location>
</feature>
<proteinExistence type="predicted"/>
<feature type="domain" description="Signal transduction histidine kinase subgroup 3 dimerisation and phosphoacceptor" evidence="11">
    <location>
        <begin position="229"/>
        <end position="294"/>
    </location>
</feature>
<dbReference type="EC" id="2.7.13.3" evidence="2"/>
<keyword evidence="3" id="KW-0597">Phosphoprotein</keyword>
<evidence type="ECO:0000256" key="4">
    <source>
        <dbReference type="ARBA" id="ARBA00022679"/>
    </source>
</evidence>
<dbReference type="GO" id="GO:0005524">
    <property type="term" value="F:ATP binding"/>
    <property type="evidence" value="ECO:0007669"/>
    <property type="project" value="UniProtKB-KW"/>
</dbReference>
<reference evidence="12" key="1">
    <citation type="submission" date="2020-11" db="EMBL/GenBank/DDBJ databases">
        <title>Sequencing the genomes of 1000 actinobacteria strains.</title>
        <authorList>
            <person name="Klenk H.-P."/>
        </authorList>
    </citation>
    <scope>NUCLEOTIDE SEQUENCE</scope>
    <source>
        <strain evidence="12">DSM 43175</strain>
    </source>
</reference>
<name>A0A931GQ22_9ACTN</name>
<evidence type="ECO:0000313" key="13">
    <source>
        <dbReference type="Proteomes" id="UP000614047"/>
    </source>
</evidence>
<dbReference type="Pfam" id="PF02518">
    <property type="entry name" value="HATPase_c"/>
    <property type="match status" value="1"/>
</dbReference>
<keyword evidence="9" id="KW-0472">Membrane</keyword>
<comment type="caution">
    <text evidence="12">The sequence shown here is derived from an EMBL/GenBank/DDBJ whole genome shotgun (WGS) entry which is preliminary data.</text>
</comment>
<dbReference type="RefSeq" id="WP_197013592.1">
    <property type="nucleotide sequence ID" value="NZ_BAABES010000001.1"/>
</dbReference>
<feature type="transmembrane region" description="Helical" evidence="9">
    <location>
        <begin position="60"/>
        <end position="84"/>
    </location>
</feature>
<dbReference type="CDD" id="cd16917">
    <property type="entry name" value="HATPase_UhpB-NarQ-NarX-like"/>
    <property type="match status" value="1"/>
</dbReference>
<dbReference type="EMBL" id="JADOUA010000001">
    <property type="protein sequence ID" value="MBG6091251.1"/>
    <property type="molecule type" value="Genomic_DNA"/>
</dbReference>
<dbReference type="Pfam" id="PF07730">
    <property type="entry name" value="HisKA_3"/>
    <property type="match status" value="1"/>
</dbReference>
<keyword evidence="9" id="KW-0812">Transmembrane</keyword>
<keyword evidence="6 12" id="KW-0418">Kinase</keyword>
<dbReference type="GO" id="GO:0016020">
    <property type="term" value="C:membrane"/>
    <property type="evidence" value="ECO:0007669"/>
    <property type="project" value="InterPro"/>
</dbReference>
<dbReference type="Proteomes" id="UP000614047">
    <property type="component" value="Unassembled WGS sequence"/>
</dbReference>
<evidence type="ECO:0000256" key="3">
    <source>
        <dbReference type="ARBA" id="ARBA00022553"/>
    </source>
</evidence>
<keyword evidence="8" id="KW-0902">Two-component regulatory system</keyword>
<sequence length="441" mass="46340">MATEDTGGREAAPGGGAADTVRLLTRPIAAALTGRAEPAPARRPWPGWLRWTRAIGVGRLPFAAVVQLVDVLVAVGLMAGTYSLLLTEVPKRAPGVPEPLLLAASATLTLPIVLRERHPLGAWRVVVVAMAVTGPQGWLTVPYVPGGTFASMLCLYTVASRGPREATVGVGVLSSAGVLVLDRSTGFVAILLILSSLLVGHLVRQRRLTRRELAEQERRHQDAEAVLMERQRIARELHDVVAHHMSMIAIQAEAAPYTVPEVPDKIRKDLSEIRGTALDALTEMRRILGVLRSADGAETAPQPSLDRIDELLAGARGTGLEVTARIGEGLSGLPPGVGLTAYRILQEALSNAMRHAPGSRVDVAIRRDGGILRLEIVNGPPGEGHRPTPSPPGVGHGLVGMRERAAMLDGVLTAEPTSEGGFAVIAALPEAGPGDAAGGRP</sequence>
<dbReference type="InterPro" id="IPR036890">
    <property type="entry name" value="HATPase_C_sf"/>
</dbReference>
<comment type="catalytic activity">
    <reaction evidence="1">
        <text>ATP + protein L-histidine = ADP + protein N-phospho-L-histidine.</text>
        <dbReference type="EC" id="2.7.13.3"/>
    </reaction>
</comment>
<keyword evidence="7" id="KW-0067">ATP-binding</keyword>
<evidence type="ECO:0000256" key="6">
    <source>
        <dbReference type="ARBA" id="ARBA00022777"/>
    </source>
</evidence>
<keyword evidence="4" id="KW-0808">Transferase</keyword>
<keyword evidence="9" id="KW-1133">Transmembrane helix</keyword>
<evidence type="ECO:0000256" key="7">
    <source>
        <dbReference type="ARBA" id="ARBA00022840"/>
    </source>
</evidence>
<feature type="domain" description="Histidine kinase/HSP90-like ATPase" evidence="10">
    <location>
        <begin position="340"/>
        <end position="430"/>
    </location>
</feature>
<evidence type="ECO:0000256" key="8">
    <source>
        <dbReference type="ARBA" id="ARBA00023012"/>
    </source>
</evidence>
<evidence type="ECO:0000256" key="9">
    <source>
        <dbReference type="SAM" id="Phobius"/>
    </source>
</evidence>
<dbReference type="Gene3D" id="3.30.565.10">
    <property type="entry name" value="Histidine kinase-like ATPase, C-terminal domain"/>
    <property type="match status" value="1"/>
</dbReference>
<dbReference type="InterPro" id="IPR011712">
    <property type="entry name" value="Sig_transdc_His_kin_sub3_dim/P"/>
</dbReference>
<keyword evidence="13" id="KW-1185">Reference proteome</keyword>
<evidence type="ECO:0000256" key="2">
    <source>
        <dbReference type="ARBA" id="ARBA00012438"/>
    </source>
</evidence>
<dbReference type="Gene3D" id="1.20.5.1930">
    <property type="match status" value="1"/>
</dbReference>
<dbReference type="AlphaFoldDB" id="A0A931GQ22"/>
<evidence type="ECO:0000256" key="1">
    <source>
        <dbReference type="ARBA" id="ARBA00000085"/>
    </source>
</evidence>